<comment type="caution">
    <text evidence="1">The sequence shown here is derived from an EMBL/GenBank/DDBJ whole genome shotgun (WGS) entry which is preliminary data.</text>
</comment>
<dbReference type="Proteomes" id="UP001454086">
    <property type="component" value="Unassembled WGS sequence"/>
</dbReference>
<keyword evidence="2" id="KW-1185">Reference proteome</keyword>
<proteinExistence type="predicted"/>
<sequence length="765" mass="88867">MEYKVRLILDGEYHKLLVSRAGSQIKIVVGRTDEMSVVGARKCVDEVKELLEEKCSLCLLKRMHYLISVKNQLGEKRDILRFSLKSLEIAIRILYPDEYRQWKDEIEEKGEKGNDRQYEKKRITILNTGCTSSGKTIFDLKCILDDASSKNFIPALTSIKESTNFMIRYHINDPEFRPEEGRDFRICVKLKTGQVLKKNIEMQILEAVVEMYEDIAEMTKDDNAGMEEIREHSRGIAVERLKSNRAKTFVIGYIVDMEGKGKNIENILIKGIQEVYGQSTSYSKVGYEEAYGGIITDIRSKHLKLSNDDISELVFREDDRPSEYMEIYNYIERELDRVAVMFEEEHGRHIGMGDNLQIEGKSREPGTKDLVDHVFGNKRRQMNKDFFSIEPLVERAELYFVSDKMKDCGCVVLIDGLGINQGQLPSGNEKEVIYNRVHVSVQDANPDIILYHTLLNGKDDHMLDIVRMLSDEGFRRKTYVVFGRLDTVADDYFEQDGIGLDEVTSEEFGIFMKHIEEQYAERDVLSLRGIIGEHYFLCDKMGTFDKKMDIPEAKGYDSNSVIKEIIRQNAGDISSQAANSDMEQFFMIMDKHFVFGSTYIKYMSELDRMVPMEYGKMRWNTLEKALDELYASRWGFDCLIPSMTLRRCLAGIMNREDIKKQMQDTFADRYDSILRDFLQEWTETAQTIMVIEHKAFFHRLLLMRYISSMRTTYGVSMTTDRKINLRNLYERCFGSKDMDGMETLRLMAQIAWKSKRSLNTEAGME</sequence>
<name>A0ABV1D7C5_9FIRM</name>
<dbReference type="RefSeq" id="WP_008720627.1">
    <property type="nucleotide sequence ID" value="NZ_JBBMFM010000044.1"/>
</dbReference>
<dbReference type="EMBL" id="JBBMFM010000044">
    <property type="protein sequence ID" value="MEQ2425880.1"/>
    <property type="molecule type" value="Genomic_DNA"/>
</dbReference>
<organism evidence="1 2">
    <name type="scientific">Enterocloster hominis</name>
    <name type="common">ex Hitch et al. 2024</name>
    <dbReference type="NCBI Taxonomy" id="1917870"/>
    <lineage>
        <taxon>Bacteria</taxon>
        <taxon>Bacillati</taxon>
        <taxon>Bacillota</taxon>
        <taxon>Clostridia</taxon>
        <taxon>Lachnospirales</taxon>
        <taxon>Lachnospiraceae</taxon>
        <taxon>Enterocloster</taxon>
    </lineage>
</organism>
<evidence type="ECO:0000313" key="2">
    <source>
        <dbReference type="Proteomes" id="UP001454086"/>
    </source>
</evidence>
<gene>
    <name evidence="1" type="ORF">WMQ36_12940</name>
</gene>
<protein>
    <submittedName>
        <fullName evidence="1">Uncharacterized protein</fullName>
    </submittedName>
</protein>
<accession>A0ABV1D7C5</accession>
<evidence type="ECO:0000313" key="1">
    <source>
        <dbReference type="EMBL" id="MEQ2425880.1"/>
    </source>
</evidence>
<reference evidence="1 2" key="1">
    <citation type="submission" date="2024-03" db="EMBL/GenBank/DDBJ databases">
        <title>Human intestinal bacterial collection.</title>
        <authorList>
            <person name="Pauvert C."/>
            <person name="Hitch T.C.A."/>
            <person name="Clavel T."/>
        </authorList>
    </citation>
    <scope>NUCLEOTIDE SEQUENCE [LARGE SCALE GENOMIC DNA]</scope>
    <source>
        <strain evidence="1 2">CLA-SR-H021</strain>
    </source>
</reference>